<feature type="active site" description="Proton acceptor" evidence="8">
    <location>
        <position position="19"/>
    </location>
</feature>
<dbReference type="Pfam" id="PF01195">
    <property type="entry name" value="Pept_tRNA_hydro"/>
    <property type="match status" value="1"/>
</dbReference>
<dbReference type="InterPro" id="IPR036416">
    <property type="entry name" value="Pept_tRNA_hydro_sf"/>
</dbReference>
<dbReference type="Proteomes" id="UP000009875">
    <property type="component" value="Unassembled WGS sequence"/>
</dbReference>
<organism evidence="11 12">
    <name type="scientific">Alloiococcus otitis ATCC 51267</name>
    <dbReference type="NCBI Taxonomy" id="883081"/>
    <lineage>
        <taxon>Bacteria</taxon>
        <taxon>Bacillati</taxon>
        <taxon>Bacillota</taxon>
        <taxon>Bacilli</taxon>
        <taxon>Lactobacillales</taxon>
        <taxon>Carnobacteriaceae</taxon>
        <taxon>Alloiococcus</taxon>
    </lineage>
</organism>
<dbReference type="GO" id="GO:0005737">
    <property type="term" value="C:cytoplasm"/>
    <property type="evidence" value="ECO:0007669"/>
    <property type="project" value="UniProtKB-SubCell"/>
</dbReference>
<comment type="subcellular location">
    <subcellularLocation>
        <location evidence="8">Cytoplasm</location>
    </subcellularLocation>
</comment>
<evidence type="ECO:0000256" key="4">
    <source>
        <dbReference type="ARBA" id="ARBA00022884"/>
    </source>
</evidence>
<feature type="site" description="Discriminates between blocked and unblocked aminoacyl-tRNA" evidence="8">
    <location>
        <position position="9"/>
    </location>
</feature>
<dbReference type="SUPFAM" id="SSF53178">
    <property type="entry name" value="Peptidyl-tRNA hydrolase-like"/>
    <property type="match status" value="1"/>
</dbReference>
<comment type="function">
    <text evidence="8">Catalyzes the release of premature peptidyl moieties from peptidyl-tRNA molecules trapped in stalled 50S ribosomal subunits, and thus maintains levels of free tRNAs and 50S ribosomes.</text>
</comment>
<dbReference type="PATRIC" id="fig|883081.3.peg.1586"/>
<evidence type="ECO:0000313" key="11">
    <source>
        <dbReference type="EMBL" id="EKU92875.1"/>
    </source>
</evidence>
<evidence type="ECO:0000256" key="10">
    <source>
        <dbReference type="RuleBase" id="RU004320"/>
    </source>
</evidence>
<feature type="binding site" evidence="8">
    <location>
        <position position="66"/>
    </location>
    <ligand>
        <name>tRNA</name>
        <dbReference type="ChEBI" id="CHEBI:17843"/>
    </ligand>
</feature>
<dbReference type="PROSITE" id="PS01196">
    <property type="entry name" value="PEPT_TRNA_HYDROL_2"/>
    <property type="match status" value="1"/>
</dbReference>
<dbReference type="GO" id="GO:0000049">
    <property type="term" value="F:tRNA binding"/>
    <property type="evidence" value="ECO:0007669"/>
    <property type="project" value="UniProtKB-UniRule"/>
</dbReference>
<evidence type="ECO:0000256" key="3">
    <source>
        <dbReference type="ARBA" id="ARBA00022801"/>
    </source>
</evidence>
<accession>K9EUP9</accession>
<keyword evidence="2 8" id="KW-0820">tRNA-binding</keyword>
<dbReference type="EC" id="3.1.1.29" evidence="1 8"/>
<name>K9EUP9_9LACT</name>
<evidence type="ECO:0000313" key="12">
    <source>
        <dbReference type="Proteomes" id="UP000009875"/>
    </source>
</evidence>
<keyword evidence="3 8" id="KW-0378">Hydrolase</keyword>
<dbReference type="RefSeq" id="WP_003779165.1">
    <property type="nucleotide sequence ID" value="NZ_JH992962.1"/>
</dbReference>
<reference evidence="11 12" key="1">
    <citation type="submission" date="2012-09" db="EMBL/GenBank/DDBJ databases">
        <title>The Genome Sequence of Alloiococcus otitis ATCC 51267.</title>
        <authorList>
            <consortium name="The Broad Institute Genome Sequencing Platform"/>
            <person name="Earl A."/>
            <person name="Ward D."/>
            <person name="Feldgarden M."/>
            <person name="Gevers D."/>
            <person name="Huys G."/>
            <person name="Walker B."/>
            <person name="Young S.K."/>
            <person name="Zeng Q."/>
            <person name="Gargeya S."/>
            <person name="Fitzgerald M."/>
            <person name="Haas B."/>
            <person name="Abouelleil A."/>
            <person name="Alvarado L."/>
            <person name="Arachchi H.M."/>
            <person name="Berlin A.M."/>
            <person name="Chapman S.B."/>
            <person name="Goldberg J."/>
            <person name="Griggs A."/>
            <person name="Gujja S."/>
            <person name="Hansen M."/>
            <person name="Howarth C."/>
            <person name="Imamovic A."/>
            <person name="Larimer J."/>
            <person name="McCowen C."/>
            <person name="Montmayeur A."/>
            <person name="Murphy C."/>
            <person name="Neiman D."/>
            <person name="Pearson M."/>
            <person name="Priest M."/>
            <person name="Roberts A."/>
            <person name="Saif S."/>
            <person name="Shea T."/>
            <person name="Sisk P."/>
            <person name="Sykes S."/>
            <person name="Wortman J."/>
            <person name="Nusbaum C."/>
            <person name="Birren B."/>
        </authorList>
    </citation>
    <scope>NUCLEOTIDE SEQUENCE [LARGE SCALE GENOMIC DNA]</scope>
    <source>
        <strain evidence="11 12">ATCC 51267</strain>
    </source>
</reference>
<proteinExistence type="inferred from homology"/>
<comment type="catalytic activity">
    <reaction evidence="6 8 9">
        <text>an N-acyl-L-alpha-aminoacyl-tRNA + H2O = an N-acyl-L-amino acid + a tRNA + H(+)</text>
        <dbReference type="Rhea" id="RHEA:54448"/>
        <dbReference type="Rhea" id="RHEA-COMP:10123"/>
        <dbReference type="Rhea" id="RHEA-COMP:13883"/>
        <dbReference type="ChEBI" id="CHEBI:15377"/>
        <dbReference type="ChEBI" id="CHEBI:15378"/>
        <dbReference type="ChEBI" id="CHEBI:59874"/>
        <dbReference type="ChEBI" id="CHEBI:78442"/>
        <dbReference type="ChEBI" id="CHEBI:138191"/>
        <dbReference type="EC" id="3.1.1.29"/>
    </reaction>
</comment>
<dbReference type="HAMAP" id="MF_00083">
    <property type="entry name" value="Pept_tRNA_hydro_bact"/>
    <property type="match status" value="1"/>
</dbReference>
<gene>
    <name evidence="8" type="primary">pth</name>
    <name evidence="11" type="ORF">HMPREF9698_01582</name>
</gene>
<evidence type="ECO:0000256" key="8">
    <source>
        <dbReference type="HAMAP-Rule" id="MF_00083"/>
    </source>
</evidence>
<dbReference type="CDD" id="cd00462">
    <property type="entry name" value="PTH"/>
    <property type="match status" value="1"/>
</dbReference>
<keyword evidence="8" id="KW-0963">Cytoplasm</keyword>
<evidence type="ECO:0000256" key="7">
    <source>
        <dbReference type="ARBA" id="ARBA00050038"/>
    </source>
</evidence>
<dbReference type="InterPro" id="IPR018171">
    <property type="entry name" value="Pept_tRNA_hydro_CS"/>
</dbReference>
<dbReference type="AlphaFoldDB" id="K9EUP9"/>
<dbReference type="NCBIfam" id="TIGR00447">
    <property type="entry name" value="pth"/>
    <property type="match status" value="1"/>
</dbReference>
<feature type="binding site" evidence="8">
    <location>
        <position position="113"/>
    </location>
    <ligand>
        <name>tRNA</name>
        <dbReference type="ChEBI" id="CHEBI:17843"/>
    </ligand>
</feature>
<dbReference type="InterPro" id="IPR001328">
    <property type="entry name" value="Pept_tRNA_hydro"/>
</dbReference>
<evidence type="ECO:0000256" key="5">
    <source>
        <dbReference type="ARBA" id="ARBA00038063"/>
    </source>
</evidence>
<dbReference type="eggNOG" id="COG0193">
    <property type="taxonomic scope" value="Bacteria"/>
</dbReference>
<dbReference type="PANTHER" id="PTHR17224">
    <property type="entry name" value="PEPTIDYL-TRNA HYDROLASE"/>
    <property type="match status" value="1"/>
</dbReference>
<feature type="site" description="Stabilizes the basic form of H active site to accept a proton" evidence="8">
    <location>
        <position position="92"/>
    </location>
</feature>
<evidence type="ECO:0000256" key="9">
    <source>
        <dbReference type="RuleBase" id="RU000673"/>
    </source>
</evidence>
<dbReference type="GO" id="GO:0006515">
    <property type="term" value="P:protein quality control for misfolded or incompletely synthesized proteins"/>
    <property type="evidence" value="ECO:0007669"/>
    <property type="project" value="UniProtKB-UniRule"/>
</dbReference>
<dbReference type="PROSITE" id="PS01195">
    <property type="entry name" value="PEPT_TRNA_HYDROL_1"/>
    <property type="match status" value="1"/>
</dbReference>
<dbReference type="Gene3D" id="3.40.50.1470">
    <property type="entry name" value="Peptidyl-tRNA hydrolase"/>
    <property type="match status" value="1"/>
</dbReference>
<feature type="binding site" evidence="8">
    <location>
        <position position="14"/>
    </location>
    <ligand>
        <name>tRNA</name>
        <dbReference type="ChEBI" id="CHEBI:17843"/>
    </ligand>
</feature>
<evidence type="ECO:0000256" key="6">
    <source>
        <dbReference type="ARBA" id="ARBA00048707"/>
    </source>
</evidence>
<dbReference type="STRING" id="883081.HMPREF9698_01582"/>
<dbReference type="OrthoDB" id="9800507at2"/>
<protein>
    <recommendedName>
        <fullName evidence="7 8">Peptidyl-tRNA hydrolase</fullName>
        <shortName evidence="8">Pth</shortName>
        <ecNumber evidence="1 8">3.1.1.29</ecNumber>
    </recommendedName>
</protein>
<dbReference type="GO" id="GO:0004045">
    <property type="term" value="F:peptidyl-tRNA hydrolase activity"/>
    <property type="evidence" value="ECO:0007669"/>
    <property type="project" value="UniProtKB-UniRule"/>
</dbReference>
<evidence type="ECO:0000256" key="1">
    <source>
        <dbReference type="ARBA" id="ARBA00013260"/>
    </source>
</evidence>
<sequence length="187" mass="21012">MKLIFGLGNPGDKYRSTKHNIGFITLDEIAFQMGLAFNKSQFQSVYAEGRMGSEKVFLIKPQTFMNLSGQSVRPWLDYYDLDEGSDMVVVHDDLDLAVGRVRLRDQGGHGGHNGLRSIIKETGSKKFNRIKIGIGRPKGKMSVVSHVLSKFPQEDHQAMMEAVTHSYKALQAWGEGMPFQEVMSKFN</sequence>
<dbReference type="PANTHER" id="PTHR17224:SF1">
    <property type="entry name" value="PEPTIDYL-TRNA HYDROLASE"/>
    <property type="match status" value="1"/>
</dbReference>
<comment type="caution">
    <text evidence="11">The sequence shown here is derived from an EMBL/GenBank/DDBJ whole genome shotgun (WGS) entry which is preliminary data.</text>
</comment>
<evidence type="ECO:0000256" key="2">
    <source>
        <dbReference type="ARBA" id="ARBA00022555"/>
    </source>
</evidence>
<dbReference type="FunFam" id="3.40.50.1470:FF:000001">
    <property type="entry name" value="Peptidyl-tRNA hydrolase"/>
    <property type="match status" value="1"/>
</dbReference>
<dbReference type="GO" id="GO:0072344">
    <property type="term" value="P:rescue of stalled ribosome"/>
    <property type="evidence" value="ECO:0007669"/>
    <property type="project" value="UniProtKB-UniRule"/>
</dbReference>
<feature type="binding site" evidence="8">
    <location>
        <position position="64"/>
    </location>
    <ligand>
        <name>tRNA</name>
        <dbReference type="ChEBI" id="CHEBI:17843"/>
    </ligand>
</feature>
<dbReference type="EMBL" id="AGXA01000033">
    <property type="protein sequence ID" value="EKU92875.1"/>
    <property type="molecule type" value="Genomic_DNA"/>
</dbReference>
<comment type="subunit">
    <text evidence="8">Monomer.</text>
</comment>
<keyword evidence="12" id="KW-1185">Reference proteome</keyword>
<dbReference type="HOGENOM" id="CLU_062456_4_1_9"/>
<comment type="similarity">
    <text evidence="5 8 10">Belongs to the PTH family.</text>
</comment>
<comment type="function">
    <text evidence="8">Hydrolyzes ribosome-free peptidyl-tRNAs (with 1 or more amino acids incorporated), which drop off the ribosome during protein synthesis, or as a result of ribosome stalling.</text>
</comment>
<keyword evidence="4 8" id="KW-0694">RNA-binding</keyword>